<evidence type="ECO:0000256" key="9">
    <source>
        <dbReference type="PROSITE-ProRule" id="PRU00108"/>
    </source>
</evidence>
<dbReference type="CDD" id="cd00086">
    <property type="entry name" value="homeodomain"/>
    <property type="match status" value="1"/>
</dbReference>
<dbReference type="GO" id="GO:0000977">
    <property type="term" value="F:RNA polymerase II transcription regulatory region sequence-specific DNA binding"/>
    <property type="evidence" value="ECO:0007669"/>
    <property type="project" value="TreeGrafter"/>
</dbReference>
<comment type="subcellular location">
    <subcellularLocation>
        <location evidence="1 9 11">Nucleus</location>
    </subcellularLocation>
</comment>
<organism evidence="15">
    <name type="scientific">Timema shepardi</name>
    <name type="common">Walking stick</name>
    <dbReference type="NCBI Taxonomy" id="629360"/>
    <lineage>
        <taxon>Eukaryota</taxon>
        <taxon>Metazoa</taxon>
        <taxon>Ecdysozoa</taxon>
        <taxon>Arthropoda</taxon>
        <taxon>Hexapoda</taxon>
        <taxon>Insecta</taxon>
        <taxon>Pterygota</taxon>
        <taxon>Neoptera</taxon>
        <taxon>Polyneoptera</taxon>
        <taxon>Phasmatodea</taxon>
        <taxon>Timematodea</taxon>
        <taxon>Timematoidea</taxon>
        <taxon>Timematidae</taxon>
        <taxon>Timema</taxon>
    </lineage>
</organism>
<dbReference type="Gene3D" id="2.10.110.10">
    <property type="entry name" value="Cysteine Rich Protein"/>
    <property type="match status" value="2"/>
</dbReference>
<dbReference type="AlphaFoldDB" id="A0A7R9AM43"/>
<keyword evidence="2 10" id="KW-0479">Metal-binding</keyword>
<evidence type="ECO:0000256" key="5">
    <source>
        <dbReference type="ARBA" id="ARBA00023038"/>
    </source>
</evidence>
<dbReference type="InterPro" id="IPR009057">
    <property type="entry name" value="Homeodomain-like_sf"/>
</dbReference>
<dbReference type="PROSITE" id="PS00478">
    <property type="entry name" value="LIM_DOMAIN_1"/>
    <property type="match status" value="1"/>
</dbReference>
<dbReference type="PANTHER" id="PTHR24208">
    <property type="entry name" value="LIM/HOMEOBOX PROTEIN LHX"/>
    <property type="match status" value="1"/>
</dbReference>
<feature type="region of interest" description="Disordered" evidence="12">
    <location>
        <begin position="381"/>
        <end position="406"/>
    </location>
</feature>
<evidence type="ECO:0000256" key="3">
    <source>
        <dbReference type="ARBA" id="ARBA00022737"/>
    </source>
</evidence>
<sequence>MESCQELTSALWRLNSLIDMYRDCKVRQGVVGGIPARCKFAPVSASSVVTLNVLFEKQWHCFDPGVMYRGGVRNHSSLHGPAACYKHTQRYPSSDVVEIQRLGKGDPPPHTRERDRQTDTFIRTRAPITTKRSPPMVSPHWWMPDSETRRCYKGKARRLAANSAEMLKDREATGPTATSPCGGPEPSVCGGCGGRITDRYYLLAVDRSWHSACLKCCECRLPLDSELTCFARDGNIYCKEDYYRLFAVKRCGRCQAGISASELVMRARDLVYHLHCFTCVSCGGALSKGDHFGMKDGLVYCRPHYEQLLYTHEAVYCGDLEAVFGGSPAHYFAAGGGGGVQKGRPRKRKLPASVETADLPVSMRIPAAALEMLHPGDLSSSMESLGGYDTSASSPGNPGSQQRTKRMRTSFKHHQLRTMKSYFAINQNPDAKDLKQLAQKTGLSKRVLQVITQGQEDWTLQEGVTGKDKKTELSKRVLQMTLNSICVGSTRFRALTSRSPI</sequence>
<dbReference type="InterPro" id="IPR050453">
    <property type="entry name" value="LIM_Homeobox_TF"/>
</dbReference>
<evidence type="ECO:0000259" key="14">
    <source>
        <dbReference type="PROSITE" id="PS50071"/>
    </source>
</evidence>
<feature type="compositionally biased region" description="Polar residues" evidence="12">
    <location>
        <begin position="390"/>
        <end position="402"/>
    </location>
</feature>
<dbReference type="GO" id="GO:0030182">
    <property type="term" value="P:neuron differentiation"/>
    <property type="evidence" value="ECO:0007669"/>
    <property type="project" value="TreeGrafter"/>
</dbReference>
<evidence type="ECO:0000256" key="2">
    <source>
        <dbReference type="ARBA" id="ARBA00022723"/>
    </source>
</evidence>
<dbReference type="InterPro" id="IPR001356">
    <property type="entry name" value="HD"/>
</dbReference>
<accession>A0A7R9AM43</accession>
<dbReference type="Gene3D" id="1.10.10.60">
    <property type="entry name" value="Homeodomain-like"/>
    <property type="match status" value="1"/>
</dbReference>
<name>A0A7R9AM43_TIMSH</name>
<gene>
    <name evidence="15" type="ORF">TSIB3V08_LOCUS820</name>
</gene>
<dbReference type="FunFam" id="1.10.10.60:FF:000027">
    <property type="entry name" value="LIM/homeobox protein Lhx9"/>
    <property type="match status" value="1"/>
</dbReference>
<evidence type="ECO:0000256" key="8">
    <source>
        <dbReference type="ARBA" id="ARBA00023242"/>
    </source>
</evidence>
<evidence type="ECO:0000256" key="11">
    <source>
        <dbReference type="RuleBase" id="RU000682"/>
    </source>
</evidence>
<protein>
    <submittedName>
        <fullName evidence="15">Uncharacterized protein</fullName>
    </submittedName>
</protein>
<keyword evidence="8 9" id="KW-0539">Nucleus</keyword>
<dbReference type="SUPFAM" id="SSF46689">
    <property type="entry name" value="Homeodomain-like"/>
    <property type="match status" value="1"/>
</dbReference>
<keyword evidence="3" id="KW-0677">Repeat</keyword>
<dbReference type="GO" id="GO:0000981">
    <property type="term" value="F:DNA-binding transcription factor activity, RNA polymerase II-specific"/>
    <property type="evidence" value="ECO:0007669"/>
    <property type="project" value="TreeGrafter"/>
</dbReference>
<evidence type="ECO:0000256" key="1">
    <source>
        <dbReference type="ARBA" id="ARBA00004123"/>
    </source>
</evidence>
<reference evidence="15" key="1">
    <citation type="submission" date="2020-11" db="EMBL/GenBank/DDBJ databases">
        <authorList>
            <person name="Tran Van P."/>
        </authorList>
    </citation>
    <scope>NUCLEOTIDE SEQUENCE</scope>
</reference>
<dbReference type="PROSITE" id="PS50071">
    <property type="entry name" value="HOMEOBOX_2"/>
    <property type="match status" value="1"/>
</dbReference>
<dbReference type="PROSITE" id="PS50023">
    <property type="entry name" value="LIM_DOMAIN_2"/>
    <property type="match status" value="2"/>
</dbReference>
<proteinExistence type="predicted"/>
<dbReference type="Pfam" id="PF00412">
    <property type="entry name" value="LIM"/>
    <property type="match status" value="2"/>
</dbReference>
<dbReference type="Pfam" id="PF00046">
    <property type="entry name" value="Homeodomain"/>
    <property type="match status" value="1"/>
</dbReference>
<dbReference type="PANTHER" id="PTHR24208:SF168">
    <property type="entry name" value="PROTEIN APTEROUS"/>
    <property type="match status" value="1"/>
</dbReference>
<evidence type="ECO:0000259" key="13">
    <source>
        <dbReference type="PROSITE" id="PS50023"/>
    </source>
</evidence>
<evidence type="ECO:0000256" key="12">
    <source>
        <dbReference type="SAM" id="MobiDB-lite"/>
    </source>
</evidence>
<evidence type="ECO:0000256" key="10">
    <source>
        <dbReference type="PROSITE-ProRule" id="PRU00125"/>
    </source>
</evidence>
<feature type="DNA-binding region" description="Homeobox" evidence="9">
    <location>
        <begin position="404"/>
        <end position="456"/>
    </location>
</feature>
<dbReference type="SUPFAM" id="SSF57716">
    <property type="entry name" value="Glucocorticoid receptor-like (DNA-binding domain)"/>
    <property type="match status" value="2"/>
</dbReference>
<keyword evidence="5 10" id="KW-0440">LIM domain</keyword>
<keyword evidence="7 9" id="KW-0371">Homeobox</keyword>
<feature type="domain" description="LIM zinc-binding" evidence="13">
    <location>
        <begin position="249"/>
        <end position="311"/>
    </location>
</feature>
<evidence type="ECO:0000256" key="6">
    <source>
        <dbReference type="ARBA" id="ARBA00023125"/>
    </source>
</evidence>
<feature type="domain" description="LIM zinc-binding" evidence="13">
    <location>
        <begin position="187"/>
        <end position="248"/>
    </location>
</feature>
<dbReference type="FunFam" id="2.10.110.10:FF:000177">
    <property type="entry name" value="LIM homeobox 9"/>
    <property type="match status" value="1"/>
</dbReference>
<dbReference type="CDD" id="cd09369">
    <property type="entry name" value="LIM1_Lhx2_Lhx9"/>
    <property type="match status" value="1"/>
</dbReference>
<evidence type="ECO:0000256" key="7">
    <source>
        <dbReference type="ARBA" id="ARBA00023155"/>
    </source>
</evidence>
<evidence type="ECO:0000256" key="4">
    <source>
        <dbReference type="ARBA" id="ARBA00022833"/>
    </source>
</evidence>
<keyword evidence="4 10" id="KW-0862">Zinc</keyword>
<dbReference type="GO" id="GO:0046872">
    <property type="term" value="F:metal ion binding"/>
    <property type="evidence" value="ECO:0007669"/>
    <property type="project" value="UniProtKB-KW"/>
</dbReference>
<dbReference type="InterPro" id="IPR001781">
    <property type="entry name" value="Znf_LIM"/>
</dbReference>
<dbReference type="EMBL" id="OC000214">
    <property type="protein sequence ID" value="CAD7256540.1"/>
    <property type="molecule type" value="Genomic_DNA"/>
</dbReference>
<dbReference type="CDD" id="cd09377">
    <property type="entry name" value="LIM2_Lhx2_Lhx9"/>
    <property type="match status" value="1"/>
</dbReference>
<dbReference type="SMART" id="SM00132">
    <property type="entry name" value="LIM"/>
    <property type="match status" value="2"/>
</dbReference>
<dbReference type="FunFam" id="2.10.110.10:FF:000033">
    <property type="entry name" value="LIM/homeobox protein Lhx9 isoform X2"/>
    <property type="match status" value="1"/>
</dbReference>
<dbReference type="GO" id="GO:0005634">
    <property type="term" value="C:nucleus"/>
    <property type="evidence" value="ECO:0007669"/>
    <property type="project" value="UniProtKB-SubCell"/>
</dbReference>
<dbReference type="SMART" id="SM00389">
    <property type="entry name" value="HOX"/>
    <property type="match status" value="1"/>
</dbReference>
<feature type="domain" description="Homeobox" evidence="14">
    <location>
        <begin position="402"/>
        <end position="455"/>
    </location>
</feature>
<keyword evidence="6 9" id="KW-0238">DNA-binding</keyword>
<evidence type="ECO:0000313" key="15">
    <source>
        <dbReference type="EMBL" id="CAD7256540.1"/>
    </source>
</evidence>